<evidence type="ECO:0000313" key="3">
    <source>
        <dbReference type="Proteomes" id="UP000198384"/>
    </source>
</evidence>
<proteinExistence type="predicted"/>
<evidence type="ECO:0000259" key="1">
    <source>
        <dbReference type="Pfam" id="PF08241"/>
    </source>
</evidence>
<sequence length="235" mass="26999">MKTDHFTNISFSKENLDVYYIRTAIFKALKEVLPKFKTDLLDIGCGKMPYKNYILDNSAVENYVGLDIENALEYDTTIKPDFTWDGVTMPLANESFNCAFGTEVLEHCPKPEIVLNEVFRVLKPGGVFFFTVPFLWNLHEVPFDEYRYTPYALERHLKNSGFKNIDIKATGGWHAAMAQMLGLWVMRSPLGAKKRKWLTYIIKPIMKYLIKKDKKSNLAFREGLMITGLSGTATK</sequence>
<dbReference type="OrthoDB" id="9805171at2"/>
<dbReference type="InterPro" id="IPR013216">
    <property type="entry name" value="Methyltransf_11"/>
</dbReference>
<dbReference type="GO" id="GO:0032259">
    <property type="term" value="P:methylation"/>
    <property type="evidence" value="ECO:0007669"/>
    <property type="project" value="UniProtKB-KW"/>
</dbReference>
<gene>
    <name evidence="2" type="ORF">SAMN06265371_111111</name>
</gene>
<dbReference type="InterPro" id="IPR029063">
    <property type="entry name" value="SAM-dependent_MTases_sf"/>
</dbReference>
<dbReference type="Pfam" id="PF08241">
    <property type="entry name" value="Methyltransf_11"/>
    <property type="match status" value="1"/>
</dbReference>
<dbReference type="Gene3D" id="3.40.50.150">
    <property type="entry name" value="Vaccinia Virus protein VP39"/>
    <property type="match status" value="1"/>
</dbReference>
<dbReference type="Proteomes" id="UP000198384">
    <property type="component" value="Unassembled WGS sequence"/>
</dbReference>
<keyword evidence="3" id="KW-1185">Reference proteome</keyword>
<accession>A0A238YYP9</accession>
<keyword evidence="2" id="KW-0489">Methyltransferase</keyword>
<dbReference type="EMBL" id="FZNT01000011">
    <property type="protein sequence ID" value="SNR76197.1"/>
    <property type="molecule type" value="Genomic_DNA"/>
</dbReference>
<dbReference type="AlphaFoldDB" id="A0A238YYP9"/>
<protein>
    <submittedName>
        <fullName evidence="2">Methyltransferase domain-containing protein</fullName>
    </submittedName>
</protein>
<organism evidence="2 3">
    <name type="scientific">Lutibacter agarilyticus</name>
    <dbReference type="NCBI Taxonomy" id="1109740"/>
    <lineage>
        <taxon>Bacteria</taxon>
        <taxon>Pseudomonadati</taxon>
        <taxon>Bacteroidota</taxon>
        <taxon>Flavobacteriia</taxon>
        <taxon>Flavobacteriales</taxon>
        <taxon>Flavobacteriaceae</taxon>
        <taxon>Lutibacter</taxon>
    </lineage>
</organism>
<dbReference type="CDD" id="cd02440">
    <property type="entry name" value="AdoMet_MTases"/>
    <property type="match status" value="1"/>
</dbReference>
<name>A0A238YYP9_9FLAO</name>
<keyword evidence="2" id="KW-0808">Transferase</keyword>
<feature type="domain" description="Methyltransferase type 11" evidence="1">
    <location>
        <begin position="41"/>
        <end position="130"/>
    </location>
</feature>
<reference evidence="2 3" key="1">
    <citation type="submission" date="2017-06" db="EMBL/GenBank/DDBJ databases">
        <authorList>
            <person name="Kim H.J."/>
            <person name="Triplett B.A."/>
        </authorList>
    </citation>
    <scope>NUCLEOTIDE SEQUENCE [LARGE SCALE GENOMIC DNA]</scope>
    <source>
        <strain evidence="2 3">DSM 29150</strain>
    </source>
</reference>
<dbReference type="GO" id="GO:0008757">
    <property type="term" value="F:S-adenosylmethionine-dependent methyltransferase activity"/>
    <property type="evidence" value="ECO:0007669"/>
    <property type="project" value="InterPro"/>
</dbReference>
<dbReference type="RefSeq" id="WP_089382816.1">
    <property type="nucleotide sequence ID" value="NZ_FZNT01000011.1"/>
</dbReference>
<evidence type="ECO:0000313" key="2">
    <source>
        <dbReference type="EMBL" id="SNR76197.1"/>
    </source>
</evidence>
<dbReference type="SUPFAM" id="SSF53335">
    <property type="entry name" value="S-adenosyl-L-methionine-dependent methyltransferases"/>
    <property type="match status" value="1"/>
</dbReference>